<evidence type="ECO:0000256" key="1">
    <source>
        <dbReference type="SAM" id="SignalP"/>
    </source>
</evidence>
<evidence type="ECO:0000313" key="3">
    <source>
        <dbReference type="Proteomes" id="UP000037035"/>
    </source>
</evidence>
<dbReference type="Proteomes" id="UP000037035">
    <property type="component" value="Unassembled WGS sequence"/>
</dbReference>
<sequence length="46" mass="5295">IITISQVFHHIIHLVCCLALSYIAKPTVNHTHHLIARKPKYIQPLL</sequence>
<name>A0A0L6UGM1_9BASI</name>
<dbReference type="EMBL" id="LAVV01011757">
    <property type="protein sequence ID" value="KNZ47387.1"/>
    <property type="molecule type" value="Genomic_DNA"/>
</dbReference>
<evidence type="ECO:0000313" key="2">
    <source>
        <dbReference type="EMBL" id="KNZ47387.1"/>
    </source>
</evidence>
<accession>A0A0L6UGM1</accession>
<reference evidence="2 3" key="1">
    <citation type="submission" date="2015-08" db="EMBL/GenBank/DDBJ databases">
        <title>Next Generation Sequencing and Analysis of the Genome of Puccinia sorghi L Schw, the Causal Agent of Maize Common Rust.</title>
        <authorList>
            <person name="Rochi L."/>
            <person name="Burguener G."/>
            <person name="Darino M."/>
            <person name="Turjanski A."/>
            <person name="Kreff E."/>
            <person name="Dieguez M.J."/>
            <person name="Sacco F."/>
        </authorList>
    </citation>
    <scope>NUCLEOTIDE SEQUENCE [LARGE SCALE GENOMIC DNA]</scope>
    <source>
        <strain evidence="2 3">RO10H11247</strain>
    </source>
</reference>
<comment type="caution">
    <text evidence="2">The sequence shown here is derived from an EMBL/GenBank/DDBJ whole genome shotgun (WGS) entry which is preliminary data.</text>
</comment>
<dbReference type="AlphaFoldDB" id="A0A0L6UGM1"/>
<protein>
    <submittedName>
        <fullName evidence="2">Putative signal peptide protein</fullName>
    </submittedName>
</protein>
<organism evidence="2 3">
    <name type="scientific">Puccinia sorghi</name>
    <dbReference type="NCBI Taxonomy" id="27349"/>
    <lineage>
        <taxon>Eukaryota</taxon>
        <taxon>Fungi</taxon>
        <taxon>Dikarya</taxon>
        <taxon>Basidiomycota</taxon>
        <taxon>Pucciniomycotina</taxon>
        <taxon>Pucciniomycetes</taxon>
        <taxon>Pucciniales</taxon>
        <taxon>Pucciniaceae</taxon>
        <taxon>Puccinia</taxon>
    </lineage>
</organism>
<proteinExistence type="predicted"/>
<feature type="non-terminal residue" evidence="2">
    <location>
        <position position="1"/>
    </location>
</feature>
<feature type="signal peptide" evidence="1">
    <location>
        <begin position="1"/>
        <end position="17"/>
    </location>
</feature>
<feature type="chain" id="PRO_5005567844" evidence="1">
    <location>
        <begin position="18"/>
        <end position="46"/>
    </location>
</feature>
<keyword evidence="1" id="KW-0732">Signal</keyword>
<dbReference type="VEuPathDB" id="FungiDB:VP01_6434g2"/>
<gene>
    <name evidence="2" type="ORF">VP01_6434g2</name>
</gene>
<keyword evidence="3" id="KW-1185">Reference proteome</keyword>